<dbReference type="SUPFAM" id="SSF55729">
    <property type="entry name" value="Acyl-CoA N-acyltransferases (Nat)"/>
    <property type="match status" value="1"/>
</dbReference>
<dbReference type="Proteomes" id="UP000251891">
    <property type="component" value="Unassembled WGS sequence"/>
</dbReference>
<dbReference type="PANTHER" id="PTHR43877:SF2">
    <property type="entry name" value="AMINOALKYLPHOSPHONATE N-ACETYLTRANSFERASE-RELATED"/>
    <property type="match status" value="1"/>
</dbReference>
<dbReference type="Gene3D" id="3.40.630.30">
    <property type="match status" value="1"/>
</dbReference>
<keyword evidence="5" id="KW-1185">Reference proteome</keyword>
<dbReference type="CDD" id="cd04301">
    <property type="entry name" value="NAT_SF"/>
    <property type="match status" value="1"/>
</dbReference>
<protein>
    <submittedName>
        <fullName evidence="4">GNAT family N-acetyltransferase</fullName>
    </submittedName>
</protein>
<dbReference type="PROSITE" id="PS51186">
    <property type="entry name" value="GNAT"/>
    <property type="match status" value="1"/>
</dbReference>
<reference evidence="4 5" key="1">
    <citation type="submission" date="2018-06" db="EMBL/GenBank/DDBJ databases">
        <title>Actinomadura craniellae sp. nov. isolated from marine sponge Craniella sp.</title>
        <authorList>
            <person name="Li L."/>
            <person name="Xu Q.H."/>
            <person name="Lin H.W."/>
            <person name="Lu Y.H."/>
        </authorList>
    </citation>
    <scope>NUCLEOTIDE SEQUENCE [LARGE SCALE GENOMIC DNA]</scope>
    <source>
        <strain evidence="4 5">LHW63021</strain>
    </source>
</reference>
<evidence type="ECO:0000256" key="2">
    <source>
        <dbReference type="ARBA" id="ARBA00023315"/>
    </source>
</evidence>
<sequence length="150" mass="16730">MEVSPASYYDPAVVALCAEQQTELEERYAGTDEAPQGIDPEATFLVARIGREPVGCAGLLPLGPRMAEVTRMYVRPIHRGQGISRLLLARVEDLAREREVRRLRLETGDLQPESIGLYQSAGYTRVPAYGRYVGSPLSLCFEKHLWPVRS</sequence>
<comment type="caution">
    <text evidence="4">The sequence shown here is derived from an EMBL/GenBank/DDBJ whole genome shotgun (WGS) entry which is preliminary data.</text>
</comment>
<dbReference type="InterPro" id="IPR050832">
    <property type="entry name" value="Bact_Acetyltransf"/>
</dbReference>
<dbReference type="Pfam" id="PF00583">
    <property type="entry name" value="Acetyltransf_1"/>
    <property type="match status" value="1"/>
</dbReference>
<dbReference type="EMBL" id="QLYX01000013">
    <property type="protein sequence ID" value="RAY12563.1"/>
    <property type="molecule type" value="Genomic_DNA"/>
</dbReference>
<dbReference type="PANTHER" id="PTHR43877">
    <property type="entry name" value="AMINOALKYLPHOSPHONATE N-ACETYLTRANSFERASE-RELATED-RELATED"/>
    <property type="match status" value="1"/>
</dbReference>
<keyword evidence="2" id="KW-0012">Acyltransferase</keyword>
<dbReference type="GO" id="GO:0016747">
    <property type="term" value="F:acyltransferase activity, transferring groups other than amino-acyl groups"/>
    <property type="evidence" value="ECO:0007669"/>
    <property type="project" value="InterPro"/>
</dbReference>
<organism evidence="4 5">
    <name type="scientific">Actinomadura craniellae</name>
    <dbReference type="NCBI Taxonomy" id="2231787"/>
    <lineage>
        <taxon>Bacteria</taxon>
        <taxon>Bacillati</taxon>
        <taxon>Actinomycetota</taxon>
        <taxon>Actinomycetes</taxon>
        <taxon>Streptosporangiales</taxon>
        <taxon>Thermomonosporaceae</taxon>
        <taxon>Actinomadura</taxon>
    </lineage>
</organism>
<feature type="domain" description="N-acetyltransferase" evidence="3">
    <location>
        <begin position="1"/>
        <end position="146"/>
    </location>
</feature>
<keyword evidence="1 4" id="KW-0808">Transferase</keyword>
<dbReference type="InterPro" id="IPR000182">
    <property type="entry name" value="GNAT_dom"/>
</dbReference>
<evidence type="ECO:0000259" key="3">
    <source>
        <dbReference type="PROSITE" id="PS51186"/>
    </source>
</evidence>
<dbReference type="InterPro" id="IPR016181">
    <property type="entry name" value="Acyl_CoA_acyltransferase"/>
</dbReference>
<gene>
    <name evidence="4" type="ORF">DPM19_25610</name>
</gene>
<evidence type="ECO:0000313" key="5">
    <source>
        <dbReference type="Proteomes" id="UP000251891"/>
    </source>
</evidence>
<accession>A0A365H2W2</accession>
<evidence type="ECO:0000313" key="4">
    <source>
        <dbReference type="EMBL" id="RAY12563.1"/>
    </source>
</evidence>
<evidence type="ECO:0000256" key="1">
    <source>
        <dbReference type="ARBA" id="ARBA00022679"/>
    </source>
</evidence>
<dbReference type="OrthoDB" id="9803233at2"/>
<proteinExistence type="predicted"/>
<dbReference type="AlphaFoldDB" id="A0A365H2W2"/>
<name>A0A365H2W2_9ACTN</name>